<dbReference type="InterPro" id="IPR004332">
    <property type="entry name" value="Transposase_MuDR"/>
</dbReference>
<feature type="region of interest" description="Disordered" evidence="1">
    <location>
        <begin position="289"/>
        <end position="316"/>
    </location>
</feature>
<sequence>MEELDNSSHDGLHSNESSGDEGGSKDVDTKKFRVFNPTTEMDDPKFELGLLFKCKTDFINAAKSHGVKYGRKIRFKKNDSNRCKAICRGKRCMWNIYCSVRSDKVTFQIKSMLLTYTCGRTTYHGLASVTYLANKYLEDIRLNPNFNVGDFMIKVHKDLGVSIIPNVWYKVRAKAKEMIYGDVMSQYSKLWSYCEELQKANPDSNVFMTTTDNNEGDDEFQRFYWNLNGISCAHAIAAICDTGEEPEKFVHDCYSKEAYIRAYKPMISPMNAEQMWKNSDMSPVLSPENIKLLGRPQKVRQREPDELALGKKQNKQ</sequence>
<reference evidence="4" key="1">
    <citation type="submission" date="2025-08" db="UniProtKB">
        <authorList>
            <consortium name="RefSeq"/>
        </authorList>
    </citation>
    <scope>IDENTIFICATION</scope>
    <source>
        <tissue evidence="4">Leaves</tissue>
    </source>
</reference>
<feature type="region of interest" description="Disordered" evidence="1">
    <location>
        <begin position="1"/>
        <end position="28"/>
    </location>
</feature>
<proteinExistence type="predicted"/>
<accession>A0ABM4VQM2</accession>
<evidence type="ECO:0000313" key="3">
    <source>
        <dbReference type="Proteomes" id="UP001652660"/>
    </source>
</evidence>
<dbReference type="Pfam" id="PF03108">
    <property type="entry name" value="DBD_Tnp_Mut"/>
    <property type="match status" value="1"/>
</dbReference>
<dbReference type="GeneID" id="140014648"/>
<evidence type="ECO:0000259" key="2">
    <source>
        <dbReference type="Pfam" id="PF03108"/>
    </source>
</evidence>
<evidence type="ECO:0000313" key="4">
    <source>
        <dbReference type="RefSeq" id="XP_071921828.1"/>
    </source>
</evidence>
<dbReference type="PANTHER" id="PTHR31973">
    <property type="entry name" value="POLYPROTEIN, PUTATIVE-RELATED"/>
    <property type="match status" value="1"/>
</dbReference>
<evidence type="ECO:0000256" key="1">
    <source>
        <dbReference type="SAM" id="MobiDB-lite"/>
    </source>
</evidence>
<dbReference type="RefSeq" id="XP_071921828.1">
    <property type="nucleotide sequence ID" value="XM_072065727.1"/>
</dbReference>
<organism evidence="3 4">
    <name type="scientific">Coffea arabica</name>
    <name type="common">Arabian coffee</name>
    <dbReference type="NCBI Taxonomy" id="13443"/>
    <lineage>
        <taxon>Eukaryota</taxon>
        <taxon>Viridiplantae</taxon>
        <taxon>Streptophyta</taxon>
        <taxon>Embryophyta</taxon>
        <taxon>Tracheophyta</taxon>
        <taxon>Spermatophyta</taxon>
        <taxon>Magnoliopsida</taxon>
        <taxon>eudicotyledons</taxon>
        <taxon>Gunneridae</taxon>
        <taxon>Pentapetalae</taxon>
        <taxon>asterids</taxon>
        <taxon>lamiids</taxon>
        <taxon>Gentianales</taxon>
        <taxon>Rubiaceae</taxon>
        <taxon>Ixoroideae</taxon>
        <taxon>Gardenieae complex</taxon>
        <taxon>Bertiereae - Coffeeae clade</taxon>
        <taxon>Coffeeae</taxon>
        <taxon>Coffea</taxon>
    </lineage>
</organism>
<feature type="compositionally biased region" description="Basic and acidic residues" evidence="1">
    <location>
        <begin position="300"/>
        <end position="309"/>
    </location>
</feature>
<name>A0ABM4VQM2_COFAR</name>
<gene>
    <name evidence="4" type="primary">LOC140014648</name>
</gene>
<dbReference type="Proteomes" id="UP001652660">
    <property type="component" value="Chromosome 9e"/>
</dbReference>
<feature type="domain" description="Transposase MuDR plant" evidence="2">
    <location>
        <begin position="45"/>
        <end position="109"/>
    </location>
</feature>
<feature type="compositionally biased region" description="Basic and acidic residues" evidence="1">
    <location>
        <begin position="1"/>
        <end position="13"/>
    </location>
</feature>
<protein>
    <recommendedName>
        <fullName evidence="2">Transposase MuDR plant domain-containing protein</fullName>
    </recommendedName>
</protein>
<dbReference type="PANTHER" id="PTHR31973:SF187">
    <property type="entry name" value="MUTATOR TRANSPOSASE MUDRA PROTEIN"/>
    <property type="match status" value="1"/>
</dbReference>
<keyword evidence="3" id="KW-1185">Reference proteome</keyword>